<evidence type="ECO:0000313" key="4">
    <source>
        <dbReference type="Proteomes" id="UP000008808"/>
    </source>
</evidence>
<dbReference type="KEGG" id="eli:ELI_01045"/>
<keyword evidence="4" id="KW-1185">Reference proteome</keyword>
<evidence type="ECO:0000256" key="1">
    <source>
        <dbReference type="SAM" id="SignalP"/>
    </source>
</evidence>
<evidence type="ECO:0000313" key="3">
    <source>
        <dbReference type="EMBL" id="ABC62301.1"/>
    </source>
</evidence>
<dbReference type="Proteomes" id="UP000008808">
    <property type="component" value="Chromosome"/>
</dbReference>
<dbReference type="Pfam" id="PF13432">
    <property type="entry name" value="TPR_16"/>
    <property type="match status" value="1"/>
</dbReference>
<dbReference type="GO" id="GO:0042834">
    <property type="term" value="F:peptidoglycan binding"/>
    <property type="evidence" value="ECO:0007669"/>
    <property type="project" value="InterPro"/>
</dbReference>
<dbReference type="SUPFAM" id="SSF110997">
    <property type="entry name" value="Sporulation related repeat"/>
    <property type="match status" value="1"/>
</dbReference>
<dbReference type="RefSeq" id="WP_011413177.1">
    <property type="nucleotide sequence ID" value="NC_007722.1"/>
</dbReference>
<dbReference type="OrthoDB" id="7388953at2"/>
<gene>
    <name evidence="3" type="ordered locus">ELI_01045</name>
</gene>
<proteinExistence type="predicted"/>
<reference evidence="4" key="1">
    <citation type="journal article" date="2009" name="J. Bacteriol.">
        <title>Complete genome sequence of Erythrobacter litoralis HTCC2594.</title>
        <authorList>
            <person name="Oh H.M."/>
            <person name="Giovannoni S.J."/>
            <person name="Ferriera S."/>
            <person name="Johnson J."/>
            <person name="Cho J.C."/>
        </authorList>
    </citation>
    <scope>NUCLEOTIDE SEQUENCE [LARGE SCALE GENOMIC DNA]</scope>
    <source>
        <strain evidence="4">HTCC2594</strain>
    </source>
</reference>
<evidence type="ECO:0000259" key="2">
    <source>
        <dbReference type="PROSITE" id="PS51724"/>
    </source>
</evidence>
<dbReference type="EMBL" id="CP000157">
    <property type="protein sequence ID" value="ABC62301.1"/>
    <property type="molecule type" value="Genomic_DNA"/>
</dbReference>
<dbReference type="Gene3D" id="1.25.40.10">
    <property type="entry name" value="Tetratricopeptide repeat domain"/>
    <property type="match status" value="1"/>
</dbReference>
<feature type="domain" description="SPOR" evidence="2">
    <location>
        <begin position="366"/>
        <end position="449"/>
    </location>
</feature>
<dbReference type="Pfam" id="PF05036">
    <property type="entry name" value="SPOR"/>
    <property type="match status" value="1"/>
</dbReference>
<sequence>MARINRTAALALTSALGLVTLAGCSAQGAPRADVSASKAQTALQKGDSDQAVASAEAAVLAEPRNAAYRAVLGAAYLDAGRFASAATSFDDAMKLGDTSARTALGYALASIGKGDNARAIAVLDDWRDDIPAADLGLALALAGEADRGVHVLGTALRGGESTPKLRQNLAYAYALQGNWRAARVMAAEDVSPTELDARISKWAHMAKPEDYQQRVAGLLDVPVRADAGQPVQLALGNNPSAEQLAAEAAAMDPSVRVAAAAPAAGELPPVEGFVASRQAPRELPPLDAVPVGARPVEPAPQVAVAAPAVRAPESFEDAFKAPAPTGATVAQVAANAVKFVSDPVVQSAPARRGAAQPTNRVAARPVSADGSHLIQLGSFRSESGARRAWGVYAKRHPELSDYQMVITQAKVRGKTYFRVSAGGFQVASANSMCGKVKARGQGCIAWADGRPLPGAVDRSYRLARR</sequence>
<protein>
    <recommendedName>
        <fullName evidence="2">SPOR domain-containing protein</fullName>
    </recommendedName>
</protein>
<feature type="signal peptide" evidence="1">
    <location>
        <begin position="1"/>
        <end position="28"/>
    </location>
</feature>
<dbReference type="AlphaFoldDB" id="Q2NDE0"/>
<dbReference type="PROSITE" id="PS51257">
    <property type="entry name" value="PROKAR_LIPOPROTEIN"/>
    <property type="match status" value="1"/>
</dbReference>
<dbReference type="eggNOG" id="COG5010">
    <property type="taxonomic scope" value="Bacteria"/>
</dbReference>
<dbReference type="HOGENOM" id="CLU_602553_0_0_5"/>
<accession>Q2NDE0</accession>
<dbReference type="SUPFAM" id="SSF48452">
    <property type="entry name" value="TPR-like"/>
    <property type="match status" value="1"/>
</dbReference>
<dbReference type="InterPro" id="IPR007730">
    <property type="entry name" value="SPOR-like_dom"/>
</dbReference>
<dbReference type="PROSITE" id="PS51724">
    <property type="entry name" value="SPOR"/>
    <property type="match status" value="1"/>
</dbReference>
<dbReference type="STRING" id="314225.ELI_01045"/>
<keyword evidence="1" id="KW-0732">Signal</keyword>
<dbReference type="InterPro" id="IPR011990">
    <property type="entry name" value="TPR-like_helical_dom_sf"/>
</dbReference>
<organism evidence="3 4">
    <name type="scientific">Erythrobacter litoralis (strain HTCC2594)</name>
    <dbReference type="NCBI Taxonomy" id="314225"/>
    <lineage>
        <taxon>Bacteria</taxon>
        <taxon>Pseudomonadati</taxon>
        <taxon>Pseudomonadota</taxon>
        <taxon>Alphaproteobacteria</taxon>
        <taxon>Sphingomonadales</taxon>
        <taxon>Erythrobacteraceae</taxon>
        <taxon>Erythrobacter/Porphyrobacter group</taxon>
        <taxon>Erythrobacter</taxon>
    </lineage>
</organism>
<dbReference type="eggNOG" id="COG3087">
    <property type="taxonomic scope" value="Bacteria"/>
</dbReference>
<name>Q2NDE0_ERYLH</name>
<dbReference type="InterPro" id="IPR036680">
    <property type="entry name" value="SPOR-like_sf"/>
</dbReference>
<dbReference type="Gene3D" id="3.30.70.1070">
    <property type="entry name" value="Sporulation related repeat"/>
    <property type="match status" value="1"/>
</dbReference>
<feature type="chain" id="PRO_5004213139" description="SPOR domain-containing protein" evidence="1">
    <location>
        <begin position="29"/>
        <end position="465"/>
    </location>
</feature>